<comment type="caution">
    <text evidence="2">The sequence shown here is derived from an EMBL/GenBank/DDBJ whole genome shotgun (WGS) entry which is preliminary data.</text>
</comment>
<protein>
    <submittedName>
        <fullName evidence="2">Uncharacterized protein</fullName>
    </submittedName>
</protein>
<evidence type="ECO:0000256" key="1">
    <source>
        <dbReference type="SAM" id="Phobius"/>
    </source>
</evidence>
<dbReference type="eggNOG" id="ENOG5032SC5">
    <property type="taxonomic scope" value="Bacteria"/>
</dbReference>
<keyword evidence="1" id="KW-1133">Transmembrane helix</keyword>
<keyword evidence="1" id="KW-0472">Membrane</keyword>
<accession>A0A094IRE8</accession>
<dbReference type="EMBL" id="JPER01000006">
    <property type="protein sequence ID" value="KFZ30260.1"/>
    <property type="molecule type" value="Genomic_DNA"/>
</dbReference>
<reference evidence="2 3" key="1">
    <citation type="submission" date="2014-06" db="EMBL/GenBank/DDBJ databases">
        <title>The draft genome sequence of Idiomarina salinarum ISL-52.</title>
        <authorList>
            <person name="Du J."/>
            <person name="Shao Z."/>
        </authorList>
    </citation>
    <scope>NUCLEOTIDE SEQUENCE [LARGE SCALE GENOMIC DNA]</scope>
    <source>
        <strain evidence="2 3">ISL-52</strain>
    </source>
</reference>
<feature type="transmembrane region" description="Helical" evidence="1">
    <location>
        <begin position="50"/>
        <end position="71"/>
    </location>
</feature>
<dbReference type="RefSeq" id="WP_034776663.1">
    <property type="nucleotide sequence ID" value="NZ_JPER01000006.1"/>
</dbReference>
<name>A0A094IRE8_9GAMM</name>
<gene>
    <name evidence="2" type="ORF">IDSA_10920</name>
</gene>
<dbReference type="Proteomes" id="UP000054363">
    <property type="component" value="Unassembled WGS sequence"/>
</dbReference>
<proteinExistence type="predicted"/>
<dbReference type="OrthoDB" id="6227277at2"/>
<keyword evidence="1" id="KW-0812">Transmembrane</keyword>
<sequence>MTANKTDAAKKLDELIADAMKQDGERTPPTDLWRGIEHSLTRQQQGSGRWLNWVWASAASMVVAVGVMTAIQMEPQQQQGIYQLVNTLTTQHQQQRDMMLTSYEQAGLSRDLEQLEPELVELREAARQITAQLKQDPNNQALWDLLQWVHQQELNLIRTSYETTPKWQQA</sequence>
<evidence type="ECO:0000313" key="3">
    <source>
        <dbReference type="Proteomes" id="UP000054363"/>
    </source>
</evidence>
<dbReference type="STRING" id="435908.IDSA_10920"/>
<evidence type="ECO:0000313" key="2">
    <source>
        <dbReference type="EMBL" id="KFZ30260.1"/>
    </source>
</evidence>
<dbReference type="AlphaFoldDB" id="A0A094IRE8"/>
<keyword evidence="3" id="KW-1185">Reference proteome</keyword>
<organism evidence="2 3">
    <name type="scientific">Pseudidiomarina salinarum</name>
    <dbReference type="NCBI Taxonomy" id="435908"/>
    <lineage>
        <taxon>Bacteria</taxon>
        <taxon>Pseudomonadati</taxon>
        <taxon>Pseudomonadota</taxon>
        <taxon>Gammaproteobacteria</taxon>
        <taxon>Alteromonadales</taxon>
        <taxon>Idiomarinaceae</taxon>
        <taxon>Pseudidiomarina</taxon>
    </lineage>
</organism>